<proteinExistence type="predicted"/>
<accession>A0A249XSG5</accession>
<dbReference type="Pfam" id="PF21722">
    <property type="entry name" value="Gly_rich_2"/>
    <property type="match status" value="1"/>
</dbReference>
<evidence type="ECO:0000259" key="1">
    <source>
        <dbReference type="Pfam" id="PF21722"/>
    </source>
</evidence>
<feature type="domain" description="Glycine-rich" evidence="1">
    <location>
        <begin position="102"/>
        <end position="174"/>
    </location>
</feature>
<gene>
    <name evidence="2" type="ORF">SEA_PHABBA_116</name>
</gene>
<dbReference type="EMBL" id="MF668280">
    <property type="protein sequence ID" value="ASZ74685.1"/>
    <property type="molecule type" value="Genomic_DNA"/>
</dbReference>
<name>A0A249XSG5_9CAUD</name>
<keyword evidence="3" id="KW-1185">Reference proteome</keyword>
<protein>
    <recommendedName>
        <fullName evidence="1">Glycine-rich domain-containing protein</fullName>
    </recommendedName>
</protein>
<evidence type="ECO:0000313" key="2">
    <source>
        <dbReference type="EMBL" id="ASZ74685.1"/>
    </source>
</evidence>
<reference evidence="3" key="1">
    <citation type="submission" date="2017-08" db="EMBL/GenBank/DDBJ databases">
        <authorList>
            <person name="de Groot N.N."/>
        </authorList>
    </citation>
    <scope>NUCLEOTIDE SEQUENCE [LARGE SCALE GENOMIC DNA]</scope>
</reference>
<evidence type="ECO:0000313" key="3">
    <source>
        <dbReference type="Proteomes" id="UP000226037"/>
    </source>
</evidence>
<dbReference type="InterPro" id="IPR049304">
    <property type="entry name" value="Gly_rich_dom"/>
</dbReference>
<organism evidence="2 3">
    <name type="scientific">Mycobacterium phage Phabba</name>
    <dbReference type="NCBI Taxonomy" id="2027899"/>
    <lineage>
        <taxon>Viruses</taxon>
        <taxon>Duplodnaviria</taxon>
        <taxon>Heunggongvirae</taxon>
        <taxon>Uroviricota</taxon>
        <taxon>Caudoviricetes</taxon>
        <taxon>Ceeclamvirinae</taxon>
        <taxon>Myrnavirus</taxon>
        <taxon>Myrnavirus phabba</taxon>
        <taxon>Myranavirus phabba</taxon>
    </lineage>
</organism>
<sequence>MACGAIRAVNGVNVICDNAGTSTHSGLHSGLLNYNFFGRVWSSTRVYWSGAASRTVAQKPAVLGESDFVMPSNQSVVPQVSGITAGGTTVIDETTIVKASGLVTVPVGAPFVELIMLSGGTGGYDSSWGAASGGAAGVWTAVTLVRGTDFWSGLTQFNVLIGTGGGKNYGLPSATSVTFRNAANSADVSRVATLPVGGTSGMVPQGAGVVDFSYNDITYTGGGIQQNASGAGITPGGGGAGGGGGFGGGGPGAPGQVWIRART</sequence>
<dbReference type="Proteomes" id="UP000226037">
    <property type="component" value="Segment"/>
</dbReference>